<dbReference type="PIRSF" id="PIRSF015617">
    <property type="entry name" value="Adensltrnsf_CobA"/>
    <property type="match status" value="1"/>
</dbReference>
<dbReference type="EMBL" id="JBBFGL010000002">
    <property type="protein sequence ID" value="MEJ5195021.1"/>
    <property type="molecule type" value="Genomic_DNA"/>
</dbReference>
<accession>A0AB35Y469</accession>
<dbReference type="Gene3D" id="3.40.50.300">
    <property type="entry name" value="P-loop containing nucleotide triphosphate hydrolases"/>
    <property type="match status" value="1"/>
</dbReference>
<dbReference type="GO" id="GO:0008817">
    <property type="term" value="F:corrinoid adenosyltransferase activity"/>
    <property type="evidence" value="ECO:0007669"/>
    <property type="project" value="InterPro"/>
</dbReference>
<evidence type="ECO:0000313" key="1">
    <source>
        <dbReference type="EMBL" id="MEJ5195021.1"/>
    </source>
</evidence>
<dbReference type="GO" id="GO:0009236">
    <property type="term" value="P:cobalamin biosynthetic process"/>
    <property type="evidence" value="ECO:0007669"/>
    <property type="project" value="InterPro"/>
</dbReference>
<sequence>MERTGLLHLYYGDGKGKTTAAMGLALRALGSGKKVVVLQFLKGGQSGEIPLLEQLGAKIYRGKAGQKFVFQMNEAEKAATRDLQNRNLAAAMTEDADLLVLDEAGSAWELDMVDKALLQKAVLARPAAQECVLTAHAAPQWMLDAADYVTEMKCCRHPYQKGIAARKGIEY</sequence>
<dbReference type="GO" id="GO:0005524">
    <property type="term" value="F:ATP binding"/>
    <property type="evidence" value="ECO:0007669"/>
    <property type="project" value="InterPro"/>
</dbReference>
<organism evidence="1 2">
    <name type="scientific">Faecalibacterium wellingii</name>
    <dbReference type="NCBI Taxonomy" id="2929491"/>
    <lineage>
        <taxon>Bacteria</taxon>
        <taxon>Bacillati</taxon>
        <taxon>Bacillota</taxon>
        <taxon>Clostridia</taxon>
        <taxon>Eubacteriales</taxon>
        <taxon>Oscillospiraceae</taxon>
        <taxon>Faecalibacterium</taxon>
    </lineage>
</organism>
<reference evidence="1" key="1">
    <citation type="submission" date="2024-03" db="EMBL/GenBank/DDBJ databases">
        <authorList>
            <person name="Plomp N."/>
            <person name="Harmsen H.J."/>
        </authorList>
    </citation>
    <scope>NUCLEOTIDE SEQUENCE</scope>
    <source>
        <strain evidence="1">HTF-128</strain>
    </source>
</reference>
<dbReference type="InterPro" id="IPR027417">
    <property type="entry name" value="P-loop_NTPase"/>
</dbReference>
<proteinExistence type="predicted"/>
<gene>
    <name evidence="1" type="ORF">WF834_02320</name>
</gene>
<evidence type="ECO:0000313" key="2">
    <source>
        <dbReference type="Proteomes" id="UP001373196"/>
    </source>
</evidence>
<dbReference type="PANTHER" id="PTHR46638:SF1">
    <property type="entry name" value="CORRINOID ADENOSYLTRANSFERASE"/>
    <property type="match status" value="1"/>
</dbReference>
<dbReference type="PANTHER" id="PTHR46638">
    <property type="entry name" value="CORRINOID ADENOSYLTRANSFERASE"/>
    <property type="match status" value="1"/>
</dbReference>
<dbReference type="SUPFAM" id="SSF52540">
    <property type="entry name" value="P-loop containing nucleoside triphosphate hydrolases"/>
    <property type="match status" value="1"/>
</dbReference>
<protein>
    <submittedName>
        <fullName evidence="1">Cob(I)yrinic acid a,c-diamide adenosyltransferase</fullName>
    </submittedName>
</protein>
<dbReference type="RefSeq" id="WP_339394742.1">
    <property type="nucleotide sequence ID" value="NZ_JBBFGL010000002.1"/>
</dbReference>
<dbReference type="Pfam" id="PF02572">
    <property type="entry name" value="CobA_CobO_BtuR"/>
    <property type="match status" value="1"/>
</dbReference>
<name>A0AB35Y469_9FIRM</name>
<dbReference type="InterPro" id="IPR003724">
    <property type="entry name" value="CblAdoTrfase_CobA"/>
</dbReference>
<dbReference type="AlphaFoldDB" id="A0AB35Y469"/>
<comment type="caution">
    <text evidence="1">The sequence shown here is derived from an EMBL/GenBank/DDBJ whole genome shotgun (WGS) entry which is preliminary data.</text>
</comment>
<dbReference type="Proteomes" id="UP001373196">
    <property type="component" value="Unassembled WGS sequence"/>
</dbReference>